<dbReference type="EMBL" id="OW152840">
    <property type="protein sequence ID" value="CAH2061964.1"/>
    <property type="molecule type" value="Genomic_DNA"/>
</dbReference>
<feature type="signal peptide" evidence="2">
    <location>
        <begin position="1"/>
        <end position="23"/>
    </location>
</feature>
<sequence length="86" mass="9709">MSPTSSLVLFLLISCLLPKPQEAKFCVFCFKKLIEAIEEFEESLKSEMQTLKGGPKIKNPARPMGKKSPMHPINIIMEPQAENPDY</sequence>
<keyword evidence="2" id="KW-0732">Signal</keyword>
<feature type="non-terminal residue" evidence="3">
    <location>
        <position position="86"/>
    </location>
</feature>
<protein>
    <submittedName>
        <fullName evidence="3">Uncharacterized protein</fullName>
    </submittedName>
</protein>
<gene>
    <name evidence="3" type="ORF">IPOD504_LOCUS11597</name>
</gene>
<reference evidence="3" key="1">
    <citation type="submission" date="2022-03" db="EMBL/GenBank/DDBJ databases">
        <authorList>
            <person name="Martin H S."/>
        </authorList>
    </citation>
    <scope>NUCLEOTIDE SEQUENCE</scope>
</reference>
<evidence type="ECO:0000313" key="3">
    <source>
        <dbReference type="EMBL" id="CAH2061964.1"/>
    </source>
</evidence>
<evidence type="ECO:0000256" key="1">
    <source>
        <dbReference type="SAM" id="MobiDB-lite"/>
    </source>
</evidence>
<keyword evidence="4" id="KW-1185">Reference proteome</keyword>
<organism evidence="3 4">
    <name type="scientific">Iphiclides podalirius</name>
    <name type="common">scarce swallowtail</name>
    <dbReference type="NCBI Taxonomy" id="110791"/>
    <lineage>
        <taxon>Eukaryota</taxon>
        <taxon>Metazoa</taxon>
        <taxon>Ecdysozoa</taxon>
        <taxon>Arthropoda</taxon>
        <taxon>Hexapoda</taxon>
        <taxon>Insecta</taxon>
        <taxon>Pterygota</taxon>
        <taxon>Neoptera</taxon>
        <taxon>Endopterygota</taxon>
        <taxon>Lepidoptera</taxon>
        <taxon>Glossata</taxon>
        <taxon>Ditrysia</taxon>
        <taxon>Papilionoidea</taxon>
        <taxon>Papilionidae</taxon>
        <taxon>Papilioninae</taxon>
        <taxon>Iphiclides</taxon>
    </lineage>
</organism>
<feature type="region of interest" description="Disordered" evidence="1">
    <location>
        <begin position="51"/>
        <end position="86"/>
    </location>
</feature>
<evidence type="ECO:0000313" key="4">
    <source>
        <dbReference type="Proteomes" id="UP000837857"/>
    </source>
</evidence>
<dbReference type="Proteomes" id="UP000837857">
    <property type="component" value="Chromosome 28"/>
</dbReference>
<accession>A0ABN8IMM8</accession>
<evidence type="ECO:0000256" key="2">
    <source>
        <dbReference type="SAM" id="SignalP"/>
    </source>
</evidence>
<proteinExistence type="predicted"/>
<feature type="chain" id="PRO_5045867354" evidence="2">
    <location>
        <begin position="24"/>
        <end position="86"/>
    </location>
</feature>
<name>A0ABN8IMM8_9NEOP</name>